<dbReference type="EMBL" id="JBHSEI010000015">
    <property type="protein sequence ID" value="MFC4640122.1"/>
    <property type="molecule type" value="Genomic_DNA"/>
</dbReference>
<organism evidence="1 2">
    <name type="scientific">Deinococcus hohokamensis</name>
    <dbReference type="NCBI Taxonomy" id="309883"/>
    <lineage>
        <taxon>Bacteria</taxon>
        <taxon>Thermotogati</taxon>
        <taxon>Deinococcota</taxon>
        <taxon>Deinococci</taxon>
        <taxon>Deinococcales</taxon>
        <taxon>Deinococcaceae</taxon>
        <taxon>Deinococcus</taxon>
    </lineage>
</organism>
<dbReference type="RefSeq" id="WP_380063108.1">
    <property type="nucleotide sequence ID" value="NZ_JBHSEI010000015.1"/>
</dbReference>
<protein>
    <recommendedName>
        <fullName evidence="3">Winged helix-turn-helix domain-containing protein</fullName>
    </recommendedName>
</protein>
<comment type="caution">
    <text evidence="1">The sequence shown here is derived from an EMBL/GenBank/DDBJ whole genome shotgun (WGS) entry which is preliminary data.</text>
</comment>
<evidence type="ECO:0000313" key="2">
    <source>
        <dbReference type="Proteomes" id="UP001595952"/>
    </source>
</evidence>
<evidence type="ECO:0000313" key="1">
    <source>
        <dbReference type="EMBL" id="MFC4640122.1"/>
    </source>
</evidence>
<keyword evidence="2" id="KW-1185">Reference proteome</keyword>
<gene>
    <name evidence="1" type="ORF">ACFO0D_17470</name>
</gene>
<proteinExistence type="predicted"/>
<dbReference type="Proteomes" id="UP001595952">
    <property type="component" value="Unassembled WGS sequence"/>
</dbReference>
<accession>A0ABV9IDG6</accession>
<sequence length="355" mass="39943">MMPHRSAPALPRAEHLRQLRKVYGPLSPAFVAEELDCTLQQATQFLYGAQMAEHCWVRLCDLAWVSGQEEAQVLAWVKDHHLQTSTSGPRRAPNVTFLHLADATRYLQGHTLPSAHPAWAALPRWTAAHLQRQPTVIRKRGTPASDLDWQLARKAAWPMTVERLAEAVYRSRSPQALRQTRRLLRAWEAQGRVVCFARGLYDLVRPVLLLDPALYGRSVLPKASIQGLRDQHPEVGHWPSTSLAAAWRAYSRLYGSPLLPVLSRREPTFLEYLMVRQLHPAESALQLDARYEALCQETAFYRLGTALPAPEAPATPEVSVANLEAGLIDFKALVDATRQKLQRGVRQQQAARSHP</sequence>
<name>A0ABV9IDG6_9DEIO</name>
<reference evidence="2" key="1">
    <citation type="journal article" date="2019" name="Int. J. Syst. Evol. Microbiol.">
        <title>The Global Catalogue of Microorganisms (GCM) 10K type strain sequencing project: providing services to taxonomists for standard genome sequencing and annotation.</title>
        <authorList>
            <consortium name="The Broad Institute Genomics Platform"/>
            <consortium name="The Broad Institute Genome Sequencing Center for Infectious Disease"/>
            <person name="Wu L."/>
            <person name="Ma J."/>
        </authorList>
    </citation>
    <scope>NUCLEOTIDE SEQUENCE [LARGE SCALE GENOMIC DNA]</scope>
    <source>
        <strain evidence="2">CCUG 55995</strain>
    </source>
</reference>
<evidence type="ECO:0008006" key="3">
    <source>
        <dbReference type="Google" id="ProtNLM"/>
    </source>
</evidence>